<keyword evidence="9" id="KW-0472">Membrane</keyword>
<dbReference type="PANTHER" id="PTHR24421:SF10">
    <property type="entry name" value="NITRATE_NITRITE SENSOR PROTEIN NARQ"/>
    <property type="match status" value="1"/>
</dbReference>
<comment type="catalytic activity">
    <reaction evidence="1">
        <text>ATP + protein L-histidine = ADP + protein N-phospho-L-histidine.</text>
        <dbReference type="EC" id="2.7.13.3"/>
    </reaction>
</comment>
<dbReference type="InterPro" id="IPR011712">
    <property type="entry name" value="Sig_transdc_His_kin_sub3_dim/P"/>
</dbReference>
<keyword evidence="7" id="KW-0067">ATP-binding</keyword>
<name>A0A9Q9ICM1_9ACTN</name>
<dbReference type="EMBL" id="CP073767">
    <property type="protein sequence ID" value="UWZ50743.1"/>
    <property type="molecule type" value="Genomic_DNA"/>
</dbReference>
<dbReference type="Gene3D" id="1.20.5.1930">
    <property type="match status" value="1"/>
</dbReference>
<evidence type="ECO:0000256" key="1">
    <source>
        <dbReference type="ARBA" id="ARBA00000085"/>
    </source>
</evidence>
<keyword evidence="5" id="KW-0547">Nucleotide-binding</keyword>
<keyword evidence="13" id="KW-1185">Reference proteome</keyword>
<keyword evidence="9" id="KW-0812">Transmembrane</keyword>
<keyword evidence="6 12" id="KW-0418">Kinase</keyword>
<dbReference type="InterPro" id="IPR036890">
    <property type="entry name" value="HATPase_C_sf"/>
</dbReference>
<keyword evidence="9" id="KW-1133">Transmembrane helix</keyword>
<dbReference type="InterPro" id="IPR050482">
    <property type="entry name" value="Sensor_HK_TwoCompSys"/>
</dbReference>
<feature type="transmembrane region" description="Helical" evidence="9">
    <location>
        <begin position="44"/>
        <end position="63"/>
    </location>
</feature>
<dbReference type="KEGG" id="daur:Daura_28445"/>
<proteinExistence type="predicted"/>
<dbReference type="SUPFAM" id="SSF55874">
    <property type="entry name" value="ATPase domain of HSP90 chaperone/DNA topoisomerase II/histidine kinase"/>
    <property type="match status" value="1"/>
</dbReference>
<dbReference type="Gene3D" id="3.30.565.10">
    <property type="entry name" value="Histidine kinase-like ATPase, C-terminal domain"/>
    <property type="match status" value="1"/>
</dbReference>
<dbReference type="RefSeq" id="WP_081970551.1">
    <property type="nucleotide sequence ID" value="NZ_CP073767.1"/>
</dbReference>
<keyword evidence="8" id="KW-0902">Two-component regulatory system</keyword>
<feature type="domain" description="Signal transduction histidine kinase subgroup 3 dimerisation and phosphoacceptor" evidence="11">
    <location>
        <begin position="228"/>
        <end position="294"/>
    </location>
</feature>
<evidence type="ECO:0000259" key="11">
    <source>
        <dbReference type="Pfam" id="PF07730"/>
    </source>
</evidence>
<feature type="domain" description="Histidine kinase/HSP90-like ATPase" evidence="10">
    <location>
        <begin position="336"/>
        <end position="423"/>
    </location>
</feature>
<keyword evidence="4" id="KW-0808">Transferase</keyword>
<dbReference type="InterPro" id="IPR003594">
    <property type="entry name" value="HATPase_dom"/>
</dbReference>
<feature type="transmembrane region" description="Helical" evidence="9">
    <location>
        <begin position="171"/>
        <end position="193"/>
    </location>
</feature>
<dbReference type="AlphaFoldDB" id="A0A9Q9ICM1"/>
<dbReference type="CDD" id="cd16917">
    <property type="entry name" value="HATPase_UhpB-NarQ-NarX-like"/>
    <property type="match status" value="1"/>
</dbReference>
<dbReference type="GO" id="GO:0016020">
    <property type="term" value="C:membrane"/>
    <property type="evidence" value="ECO:0007669"/>
    <property type="project" value="InterPro"/>
</dbReference>
<accession>A0A9Q9ICM1</accession>
<evidence type="ECO:0000256" key="2">
    <source>
        <dbReference type="ARBA" id="ARBA00012438"/>
    </source>
</evidence>
<dbReference type="Pfam" id="PF07730">
    <property type="entry name" value="HisKA_3"/>
    <property type="match status" value="1"/>
</dbReference>
<evidence type="ECO:0000256" key="5">
    <source>
        <dbReference type="ARBA" id="ARBA00022741"/>
    </source>
</evidence>
<keyword evidence="3" id="KW-0597">Phosphoprotein</keyword>
<dbReference type="OrthoDB" id="227596at2"/>
<evidence type="ECO:0000313" key="13">
    <source>
        <dbReference type="Proteomes" id="UP001058003"/>
    </source>
</evidence>
<dbReference type="PANTHER" id="PTHR24421">
    <property type="entry name" value="NITRATE/NITRITE SENSOR PROTEIN NARX-RELATED"/>
    <property type="match status" value="1"/>
</dbReference>
<evidence type="ECO:0000259" key="10">
    <source>
        <dbReference type="Pfam" id="PF02518"/>
    </source>
</evidence>
<evidence type="ECO:0000256" key="3">
    <source>
        <dbReference type="ARBA" id="ARBA00022553"/>
    </source>
</evidence>
<evidence type="ECO:0000313" key="12">
    <source>
        <dbReference type="EMBL" id="UWZ50743.1"/>
    </source>
</evidence>
<evidence type="ECO:0000256" key="8">
    <source>
        <dbReference type="ARBA" id="ARBA00023012"/>
    </source>
</evidence>
<organism evidence="12 13">
    <name type="scientific">Dactylosporangium aurantiacum</name>
    <dbReference type="NCBI Taxonomy" id="35754"/>
    <lineage>
        <taxon>Bacteria</taxon>
        <taxon>Bacillati</taxon>
        <taxon>Actinomycetota</taxon>
        <taxon>Actinomycetes</taxon>
        <taxon>Micromonosporales</taxon>
        <taxon>Micromonosporaceae</taxon>
        <taxon>Dactylosporangium</taxon>
    </lineage>
</organism>
<dbReference type="Proteomes" id="UP001058003">
    <property type="component" value="Chromosome"/>
</dbReference>
<evidence type="ECO:0000256" key="7">
    <source>
        <dbReference type="ARBA" id="ARBA00022840"/>
    </source>
</evidence>
<reference evidence="12" key="1">
    <citation type="submission" date="2021-04" db="EMBL/GenBank/DDBJ databases">
        <title>Dactylosporangium aurantiacum NRRL B-8018 full assembly.</title>
        <authorList>
            <person name="Hartkoorn R.C."/>
            <person name="Beaudoing E."/>
            <person name="Hot D."/>
        </authorList>
    </citation>
    <scope>NUCLEOTIDE SEQUENCE</scope>
    <source>
        <strain evidence="12">NRRL B-8018</strain>
    </source>
</reference>
<dbReference type="Pfam" id="PF02518">
    <property type="entry name" value="HATPase_c"/>
    <property type="match status" value="1"/>
</dbReference>
<sequence>MRRLLDVALIAALVAATLLWGDALLLFGEPDFKILDTFGTVAAWRLHTLWWSLAAVPSAAAILLRHRWPLTAMILAMGAALVHLLDPVLKAPPTDVAVLITMYALTASGHRRRTVLAALVTAEVLLLSGVLAQEVGLVPGRRTGPVASFSDYLQRVAKVLHAVFHGDVLPMLVHALQSVAVPALLLAATWAVADSARTRRLHLAILQARADDLEREQEQRTALAVASERGRITRELHDVVAHGLSVMVVQAQGAKAMLHRSPDRCDAALTTIVTTGRASLTEMRRLLNLVRDPAPLSPQPNLAALPDLIDRVRASGVPVTFSVAGAPATLPAVIELAAYRIVQEALTNTLKHATPGCSCTVRLTFDPSGLRIRVLDDGVPVAPVTPGNGLRGITERVAALNGVLAAGPAPDGGFEVSAHLPLSLELVA</sequence>
<evidence type="ECO:0000256" key="4">
    <source>
        <dbReference type="ARBA" id="ARBA00022679"/>
    </source>
</evidence>
<dbReference type="GO" id="GO:0000155">
    <property type="term" value="F:phosphorelay sensor kinase activity"/>
    <property type="evidence" value="ECO:0007669"/>
    <property type="project" value="InterPro"/>
</dbReference>
<dbReference type="GO" id="GO:0005524">
    <property type="term" value="F:ATP binding"/>
    <property type="evidence" value="ECO:0007669"/>
    <property type="project" value="UniProtKB-KW"/>
</dbReference>
<evidence type="ECO:0000256" key="6">
    <source>
        <dbReference type="ARBA" id="ARBA00022777"/>
    </source>
</evidence>
<dbReference type="GO" id="GO:0046983">
    <property type="term" value="F:protein dimerization activity"/>
    <property type="evidence" value="ECO:0007669"/>
    <property type="project" value="InterPro"/>
</dbReference>
<evidence type="ECO:0000256" key="9">
    <source>
        <dbReference type="SAM" id="Phobius"/>
    </source>
</evidence>
<gene>
    <name evidence="12" type="ORF">Daura_28445</name>
</gene>
<dbReference type="EC" id="2.7.13.3" evidence="2"/>
<feature type="transmembrane region" description="Helical" evidence="9">
    <location>
        <begin position="115"/>
        <end position="132"/>
    </location>
</feature>
<protein>
    <recommendedName>
        <fullName evidence="2">histidine kinase</fullName>
        <ecNumber evidence="2">2.7.13.3</ecNumber>
    </recommendedName>
</protein>